<dbReference type="STRING" id="1379903.ATO8_19979"/>
<dbReference type="RefSeq" id="WP_043847181.1">
    <property type="nucleotide sequence ID" value="NZ_AQQW01000021.1"/>
</dbReference>
<reference evidence="1 2" key="1">
    <citation type="journal article" date="2014" name="Antonie Van Leeuwenhoek">
        <title>Roseivivax atlanticus sp. nov., isolated from surface seawater of the Atlantic Ocean.</title>
        <authorList>
            <person name="Li G."/>
            <person name="Lai Q."/>
            <person name="Liu X."/>
            <person name="Sun F."/>
            <person name="Shao Z."/>
        </authorList>
    </citation>
    <scope>NUCLEOTIDE SEQUENCE [LARGE SCALE GENOMIC DNA]</scope>
    <source>
        <strain evidence="1 2">22II-s10s</strain>
    </source>
</reference>
<comment type="caution">
    <text evidence="1">The sequence shown here is derived from an EMBL/GenBank/DDBJ whole genome shotgun (WGS) entry which is preliminary data.</text>
</comment>
<dbReference type="EMBL" id="AQQW01000021">
    <property type="protein sequence ID" value="ETW10911.1"/>
    <property type="molecule type" value="Genomic_DNA"/>
</dbReference>
<evidence type="ECO:0000313" key="1">
    <source>
        <dbReference type="EMBL" id="ETW10911.1"/>
    </source>
</evidence>
<dbReference type="Proteomes" id="UP000019063">
    <property type="component" value="Unassembled WGS sequence"/>
</dbReference>
<dbReference type="AlphaFoldDB" id="W4HFK3"/>
<protein>
    <submittedName>
        <fullName evidence="1">Uncharacterized protein</fullName>
    </submittedName>
</protein>
<keyword evidence="2" id="KW-1185">Reference proteome</keyword>
<gene>
    <name evidence="1" type="ORF">ATO8_19979</name>
</gene>
<proteinExistence type="predicted"/>
<sequence length="101" mass="11548">MDFILKHASSILAIFGVIAAATGAWFAHRQTQARNTWRLEQMERRADILEKGQAVHTTELASLHVKAAQSEEKFGFLQTTLEQMRDVLIRIENRIEGKQDK</sequence>
<organism evidence="1 2">
    <name type="scientific">Roseivivax marinus</name>
    <dbReference type="NCBI Taxonomy" id="1379903"/>
    <lineage>
        <taxon>Bacteria</taxon>
        <taxon>Pseudomonadati</taxon>
        <taxon>Pseudomonadota</taxon>
        <taxon>Alphaproteobacteria</taxon>
        <taxon>Rhodobacterales</taxon>
        <taxon>Roseobacteraceae</taxon>
        <taxon>Roseivivax</taxon>
    </lineage>
</organism>
<accession>W4HFK3</accession>
<name>W4HFK3_9RHOB</name>
<evidence type="ECO:0000313" key="2">
    <source>
        <dbReference type="Proteomes" id="UP000019063"/>
    </source>
</evidence>